<dbReference type="KEGG" id="cre:CHLRE_05g237910v5"/>
<keyword evidence="2" id="KW-1185">Reference proteome</keyword>
<dbReference type="AlphaFoldDB" id="A0A2K3DSX9"/>
<accession>A0A2K3DSX9</accession>
<sequence>MAEGTAVARAARIYAGGRPWPGWAGLGGSWAGLGGGWAALGGPGRQLGGPGRHLGGG</sequence>
<evidence type="ECO:0000313" key="1">
    <source>
        <dbReference type="EMBL" id="PNW83642.1"/>
    </source>
</evidence>
<dbReference type="EMBL" id="CM008966">
    <property type="protein sequence ID" value="PNW83642.1"/>
    <property type="molecule type" value="Genomic_DNA"/>
</dbReference>
<reference evidence="1 2" key="1">
    <citation type="journal article" date="2007" name="Science">
        <title>The Chlamydomonas genome reveals the evolution of key animal and plant functions.</title>
        <authorList>
            <person name="Merchant S.S."/>
            <person name="Prochnik S.E."/>
            <person name="Vallon O."/>
            <person name="Harris E.H."/>
            <person name="Karpowicz S.J."/>
            <person name="Witman G.B."/>
            <person name="Terry A."/>
            <person name="Salamov A."/>
            <person name="Fritz-Laylin L.K."/>
            <person name="Marechal-Drouard L."/>
            <person name="Marshall W.F."/>
            <person name="Qu L.H."/>
            <person name="Nelson D.R."/>
            <person name="Sanderfoot A.A."/>
            <person name="Spalding M.H."/>
            <person name="Kapitonov V.V."/>
            <person name="Ren Q."/>
            <person name="Ferris P."/>
            <person name="Lindquist E."/>
            <person name="Shapiro H."/>
            <person name="Lucas S.M."/>
            <person name="Grimwood J."/>
            <person name="Schmutz J."/>
            <person name="Cardol P."/>
            <person name="Cerutti H."/>
            <person name="Chanfreau G."/>
            <person name="Chen C.L."/>
            <person name="Cognat V."/>
            <person name="Croft M.T."/>
            <person name="Dent R."/>
            <person name="Dutcher S."/>
            <person name="Fernandez E."/>
            <person name="Fukuzawa H."/>
            <person name="Gonzalez-Ballester D."/>
            <person name="Gonzalez-Halphen D."/>
            <person name="Hallmann A."/>
            <person name="Hanikenne M."/>
            <person name="Hippler M."/>
            <person name="Inwood W."/>
            <person name="Jabbari K."/>
            <person name="Kalanon M."/>
            <person name="Kuras R."/>
            <person name="Lefebvre P.A."/>
            <person name="Lemaire S.D."/>
            <person name="Lobanov A.V."/>
            <person name="Lohr M."/>
            <person name="Manuell A."/>
            <person name="Meier I."/>
            <person name="Mets L."/>
            <person name="Mittag M."/>
            <person name="Mittelmeier T."/>
            <person name="Moroney J.V."/>
            <person name="Moseley J."/>
            <person name="Napoli C."/>
            <person name="Nedelcu A.M."/>
            <person name="Niyogi K."/>
            <person name="Novoselov S.V."/>
            <person name="Paulsen I.T."/>
            <person name="Pazour G."/>
            <person name="Purton S."/>
            <person name="Ral J.P."/>
            <person name="Riano-Pachon D.M."/>
            <person name="Riekhof W."/>
            <person name="Rymarquis L."/>
            <person name="Schroda M."/>
            <person name="Stern D."/>
            <person name="Umen J."/>
            <person name="Willows R."/>
            <person name="Wilson N."/>
            <person name="Zimmer S.L."/>
            <person name="Allmer J."/>
            <person name="Balk J."/>
            <person name="Bisova K."/>
            <person name="Chen C.J."/>
            <person name="Elias M."/>
            <person name="Gendler K."/>
            <person name="Hauser C."/>
            <person name="Lamb M.R."/>
            <person name="Ledford H."/>
            <person name="Long J.C."/>
            <person name="Minagawa J."/>
            <person name="Page M.D."/>
            <person name="Pan J."/>
            <person name="Pootakham W."/>
            <person name="Roje S."/>
            <person name="Rose A."/>
            <person name="Stahlberg E."/>
            <person name="Terauchi A.M."/>
            <person name="Yang P."/>
            <person name="Ball S."/>
            <person name="Bowler C."/>
            <person name="Dieckmann C.L."/>
            <person name="Gladyshev V.N."/>
            <person name="Green P."/>
            <person name="Jorgensen R."/>
            <person name="Mayfield S."/>
            <person name="Mueller-Roeber B."/>
            <person name="Rajamani S."/>
            <person name="Sayre R.T."/>
            <person name="Brokstein P."/>
            <person name="Dubchak I."/>
            <person name="Goodstein D."/>
            <person name="Hornick L."/>
            <person name="Huang Y.W."/>
            <person name="Jhaveri J."/>
            <person name="Luo Y."/>
            <person name="Martinez D."/>
            <person name="Ngau W.C."/>
            <person name="Otillar B."/>
            <person name="Poliakov A."/>
            <person name="Porter A."/>
            <person name="Szajkowski L."/>
            <person name="Werner G."/>
            <person name="Zhou K."/>
            <person name="Grigoriev I.V."/>
            <person name="Rokhsar D.S."/>
            <person name="Grossman A.R."/>
        </authorList>
    </citation>
    <scope>NUCLEOTIDE SEQUENCE [LARGE SCALE GENOMIC DNA]</scope>
    <source>
        <strain evidence="2">CC-503</strain>
    </source>
</reference>
<name>A0A2K3DSX9_CHLRE</name>
<dbReference type="GeneID" id="66053396"/>
<protein>
    <submittedName>
        <fullName evidence="1">Uncharacterized protein</fullName>
    </submittedName>
</protein>
<organism evidence="1 2">
    <name type="scientific">Chlamydomonas reinhardtii</name>
    <name type="common">Chlamydomonas smithii</name>
    <dbReference type="NCBI Taxonomy" id="3055"/>
    <lineage>
        <taxon>Eukaryota</taxon>
        <taxon>Viridiplantae</taxon>
        <taxon>Chlorophyta</taxon>
        <taxon>core chlorophytes</taxon>
        <taxon>Chlorophyceae</taxon>
        <taxon>CS clade</taxon>
        <taxon>Chlamydomonadales</taxon>
        <taxon>Chlamydomonadaceae</taxon>
        <taxon>Chlamydomonas</taxon>
    </lineage>
</organism>
<gene>
    <name evidence="1" type="ORF">CHLRE_05g237910v5</name>
</gene>
<dbReference type="Gramene" id="PNW83642">
    <property type="protein sequence ID" value="PNW83642"/>
    <property type="gene ID" value="CHLRE_05g237910v5"/>
</dbReference>
<dbReference type="Proteomes" id="UP000006906">
    <property type="component" value="Chromosome 5"/>
</dbReference>
<evidence type="ECO:0000313" key="2">
    <source>
        <dbReference type="Proteomes" id="UP000006906"/>
    </source>
</evidence>
<dbReference type="RefSeq" id="XP_042924862.1">
    <property type="nucleotide sequence ID" value="XM_043062298.1"/>
</dbReference>
<proteinExistence type="predicted"/>
<dbReference type="InParanoid" id="A0A2K3DSX9"/>